<organism evidence="1">
    <name type="scientific">Lygus hesperus</name>
    <name type="common">Western plant bug</name>
    <dbReference type="NCBI Taxonomy" id="30085"/>
    <lineage>
        <taxon>Eukaryota</taxon>
        <taxon>Metazoa</taxon>
        <taxon>Ecdysozoa</taxon>
        <taxon>Arthropoda</taxon>
        <taxon>Hexapoda</taxon>
        <taxon>Insecta</taxon>
        <taxon>Pterygota</taxon>
        <taxon>Neoptera</taxon>
        <taxon>Paraneoptera</taxon>
        <taxon>Hemiptera</taxon>
        <taxon>Heteroptera</taxon>
        <taxon>Panheteroptera</taxon>
        <taxon>Cimicomorpha</taxon>
        <taxon>Miridae</taxon>
        <taxon>Mirini</taxon>
        <taxon>Lygus</taxon>
    </lineage>
</organism>
<reference evidence="1" key="2">
    <citation type="submission" date="2014-07" db="EMBL/GenBank/DDBJ databases">
        <authorList>
            <person name="Hull J."/>
        </authorList>
    </citation>
    <scope>NUCLEOTIDE SEQUENCE</scope>
</reference>
<feature type="non-terminal residue" evidence="1">
    <location>
        <position position="134"/>
    </location>
</feature>
<name>A0A0A9XH63_LYGHE</name>
<feature type="non-terminal residue" evidence="1">
    <location>
        <position position="1"/>
    </location>
</feature>
<reference evidence="1" key="1">
    <citation type="journal article" date="2014" name="PLoS ONE">
        <title>Transcriptome-Based Identification of ABC Transporters in the Western Tarnished Plant Bug Lygus hesperus.</title>
        <authorList>
            <person name="Hull J.J."/>
            <person name="Chaney K."/>
            <person name="Geib S.M."/>
            <person name="Fabrick J.A."/>
            <person name="Brent C.S."/>
            <person name="Walsh D."/>
            <person name="Lavine L.C."/>
        </authorList>
    </citation>
    <scope>NUCLEOTIDE SEQUENCE</scope>
</reference>
<protein>
    <submittedName>
        <fullName evidence="1">Succinyl-CoA ligase [ADP-forming] subunit beta</fullName>
    </submittedName>
</protein>
<dbReference type="GO" id="GO:0016874">
    <property type="term" value="F:ligase activity"/>
    <property type="evidence" value="ECO:0007669"/>
    <property type="project" value="UniProtKB-KW"/>
</dbReference>
<dbReference type="EMBL" id="GBHO01025496">
    <property type="protein sequence ID" value="JAG18108.1"/>
    <property type="molecule type" value="Transcribed_RNA"/>
</dbReference>
<evidence type="ECO:0000313" key="1">
    <source>
        <dbReference type="EMBL" id="JAG18108.1"/>
    </source>
</evidence>
<sequence length="134" mass="15119">YAVGLRSFMGYNTISNVKKVSTDHFHIIGRNDIVFPTGTYGIEDIFEYIEKHVEEMKHESTESARDFNIKFLIDAVTGHVNFTASFDVDVSKDDSIGPLLGFTEKIILPKNTTHHAPSPVNIFNYNSVNIHCNL</sequence>
<accession>A0A0A9XH63</accession>
<dbReference type="AlphaFoldDB" id="A0A0A9XH63"/>
<keyword evidence="1" id="KW-0436">Ligase</keyword>
<gene>
    <name evidence="1" type="primary">sucC_0</name>
    <name evidence="1" type="ORF">CM83_103486</name>
</gene>
<proteinExistence type="predicted"/>